<sequence>MESRLSRSGGQSGSGWAHSHHSFNHSGAAMRRLQLLAPILAALAVVFSVSPAQSQVPPTIKLVVGYPPGGSVDTLARLLGQALQDSLKTTVVVDNRPGAGGRLAAAQFKRAATDGSEIMIAPNALTTVQSLVYADKLGYSVLDDFVPVAKLASYPFALSVPASSNIRTANDLTAWVKANRAQASYGSSGAGGTSHFAGLMFAKAANIEWDHVPYKGGAPLVTDLVGGHIGAGVDTLIDHIEHARAGRIRIVGIFSQKRYALAPDVPTLAEQGIKGLDIEGWFGAFVPAGMPPATVARLDEAFGKVLADPAFKARLNKLVIETSYLNSSDFRKLQAAELQTWAPVVRNSGFKPD</sequence>
<organism evidence="2 3">
    <name type="scientific">Variovorax beijingensis</name>
    <dbReference type="NCBI Taxonomy" id="2496117"/>
    <lineage>
        <taxon>Bacteria</taxon>
        <taxon>Pseudomonadati</taxon>
        <taxon>Pseudomonadota</taxon>
        <taxon>Betaproteobacteria</taxon>
        <taxon>Burkholderiales</taxon>
        <taxon>Comamonadaceae</taxon>
        <taxon>Variovorax</taxon>
    </lineage>
</organism>
<evidence type="ECO:0000256" key="1">
    <source>
        <dbReference type="ARBA" id="ARBA00006987"/>
    </source>
</evidence>
<accession>A0A3P3EVH9</accession>
<dbReference type="EMBL" id="RQXU01000003">
    <property type="protein sequence ID" value="RRH90343.1"/>
    <property type="molecule type" value="Genomic_DNA"/>
</dbReference>
<name>A0A3P3EVH9_9BURK</name>
<comment type="similarity">
    <text evidence="1">Belongs to the UPF0065 (bug) family.</text>
</comment>
<dbReference type="PIRSF" id="PIRSF017082">
    <property type="entry name" value="YflP"/>
    <property type="match status" value="1"/>
</dbReference>
<dbReference type="AlphaFoldDB" id="A0A3P3EVH9"/>
<dbReference type="Proteomes" id="UP000271590">
    <property type="component" value="Unassembled WGS sequence"/>
</dbReference>
<dbReference type="CDD" id="cd07012">
    <property type="entry name" value="PBP2_Bug_TTT"/>
    <property type="match status" value="1"/>
</dbReference>
<comment type="caution">
    <text evidence="2">The sequence shown here is derived from an EMBL/GenBank/DDBJ whole genome shotgun (WGS) entry which is preliminary data.</text>
</comment>
<dbReference type="InterPro" id="IPR042100">
    <property type="entry name" value="Bug_dom1"/>
</dbReference>
<protein>
    <submittedName>
        <fullName evidence="2">Tripartite tricarboxylate transporter substrate binding protein</fullName>
    </submittedName>
</protein>
<dbReference type="Gene3D" id="3.40.190.150">
    <property type="entry name" value="Bordetella uptake gene, domain 1"/>
    <property type="match status" value="1"/>
</dbReference>
<proteinExistence type="inferred from homology"/>
<dbReference type="PANTHER" id="PTHR42928">
    <property type="entry name" value="TRICARBOXYLATE-BINDING PROTEIN"/>
    <property type="match status" value="1"/>
</dbReference>
<dbReference type="SUPFAM" id="SSF53850">
    <property type="entry name" value="Periplasmic binding protein-like II"/>
    <property type="match status" value="1"/>
</dbReference>
<evidence type="ECO:0000313" key="2">
    <source>
        <dbReference type="EMBL" id="RRH90343.1"/>
    </source>
</evidence>
<dbReference type="PANTHER" id="PTHR42928:SF5">
    <property type="entry name" value="BLR1237 PROTEIN"/>
    <property type="match status" value="1"/>
</dbReference>
<gene>
    <name evidence="2" type="ORF">EH244_06220</name>
</gene>
<dbReference type="InterPro" id="IPR005064">
    <property type="entry name" value="BUG"/>
</dbReference>
<evidence type="ECO:0000313" key="3">
    <source>
        <dbReference type="Proteomes" id="UP000271590"/>
    </source>
</evidence>
<dbReference type="Pfam" id="PF03401">
    <property type="entry name" value="TctC"/>
    <property type="match status" value="1"/>
</dbReference>
<dbReference type="Gene3D" id="3.40.190.10">
    <property type="entry name" value="Periplasmic binding protein-like II"/>
    <property type="match status" value="1"/>
</dbReference>
<reference evidence="2 3" key="1">
    <citation type="submission" date="2018-11" db="EMBL/GenBank/DDBJ databases">
        <title>The genome of Variovorax sp T529.</title>
        <authorList>
            <person name="Gao J."/>
        </authorList>
    </citation>
    <scope>NUCLEOTIDE SEQUENCE [LARGE SCALE GENOMIC DNA]</scope>
    <source>
        <strain evidence="2 3">T529</strain>
    </source>
</reference>